<dbReference type="PANTHER" id="PTHR12215:SF10">
    <property type="entry name" value="L-AMINOADIPATE-SEMIALDEHYDE DEHYDROGENASE-PHOSPHOPANTETHEINYL TRANSFERASE"/>
    <property type="match status" value="1"/>
</dbReference>
<dbReference type="Proteomes" id="UP001617427">
    <property type="component" value="Unassembled WGS sequence"/>
</dbReference>
<evidence type="ECO:0000313" key="4">
    <source>
        <dbReference type="EMBL" id="MFJ3045509.1"/>
    </source>
</evidence>
<comment type="similarity">
    <text evidence="1">Belongs to the P-Pant transferase superfamily. Gsp/Sfp/HetI/AcpT family.</text>
</comment>
<organism evidence="4 5">
    <name type="scientific">Herbaspirillum chlorophenolicum</name>
    <dbReference type="NCBI Taxonomy" id="211589"/>
    <lineage>
        <taxon>Bacteria</taxon>
        <taxon>Pseudomonadati</taxon>
        <taxon>Pseudomonadota</taxon>
        <taxon>Betaproteobacteria</taxon>
        <taxon>Burkholderiales</taxon>
        <taxon>Oxalobacteraceae</taxon>
        <taxon>Herbaspirillum</taxon>
    </lineage>
</organism>
<protein>
    <submittedName>
        <fullName evidence="4">4'-phosphopantetheinyl transferase family protein</fullName>
    </submittedName>
</protein>
<dbReference type="Pfam" id="PF01648">
    <property type="entry name" value="ACPS"/>
    <property type="match status" value="1"/>
</dbReference>
<name>A0ABW8EVN6_9BURK</name>
<dbReference type="InterPro" id="IPR037143">
    <property type="entry name" value="4-PPantetheinyl_Trfase_dom_sf"/>
</dbReference>
<keyword evidence="5" id="KW-1185">Reference proteome</keyword>
<accession>A0ABW8EVN6</accession>
<sequence>MPSTRIWIVDGRDFVASSASIPIVPPKLAARLSNSERARLKCFLKPQRAREFLLGRLLLRHALIQVLDCNTRDIDVMERPDASPHVEIKGCPADGMALPGFSISHSRGWLACAIGNIFTLGVDIEAPSPQRDLHALAGLAFSPREAAWLAKQEYHDDAFYRLWCAKEALYKFHHNTGLRDAQGFPEIICGADDDEAPLGAPNAFLHHETADGYHLCLCSGAQPEHHTSERLDCGRLLNLS</sequence>
<dbReference type="InterPro" id="IPR008278">
    <property type="entry name" value="4-PPantetheinyl_Trfase_dom"/>
</dbReference>
<evidence type="ECO:0000256" key="2">
    <source>
        <dbReference type="ARBA" id="ARBA00022679"/>
    </source>
</evidence>
<keyword evidence="2 4" id="KW-0808">Transferase</keyword>
<dbReference type="InterPro" id="IPR050559">
    <property type="entry name" value="P-Pant_transferase_sf"/>
</dbReference>
<dbReference type="RefSeq" id="WP_402699131.1">
    <property type="nucleotide sequence ID" value="NZ_JBIUZV010000003.1"/>
</dbReference>
<feature type="domain" description="4'-phosphopantetheinyl transferase" evidence="3">
    <location>
        <begin position="120"/>
        <end position="200"/>
    </location>
</feature>
<proteinExistence type="inferred from homology"/>
<dbReference type="GO" id="GO:0016740">
    <property type="term" value="F:transferase activity"/>
    <property type="evidence" value="ECO:0007669"/>
    <property type="project" value="UniProtKB-KW"/>
</dbReference>
<evidence type="ECO:0000313" key="5">
    <source>
        <dbReference type="Proteomes" id="UP001617427"/>
    </source>
</evidence>
<reference evidence="4 5" key="1">
    <citation type="submission" date="2024-10" db="EMBL/GenBank/DDBJ databases">
        <title>The Natural Products Discovery Center: Release of the First 8490 Sequenced Strains for Exploring Actinobacteria Biosynthetic Diversity.</title>
        <authorList>
            <person name="Kalkreuter E."/>
            <person name="Kautsar S.A."/>
            <person name="Yang D."/>
            <person name="Bader C.D."/>
            <person name="Teijaro C.N."/>
            <person name="Fluegel L."/>
            <person name="Davis C.M."/>
            <person name="Simpson J.R."/>
            <person name="Lauterbach L."/>
            <person name="Steele A.D."/>
            <person name="Gui C."/>
            <person name="Meng S."/>
            <person name="Li G."/>
            <person name="Viehrig K."/>
            <person name="Ye F."/>
            <person name="Su P."/>
            <person name="Kiefer A.F."/>
            <person name="Nichols A."/>
            <person name="Cepeda A.J."/>
            <person name="Yan W."/>
            <person name="Fan B."/>
            <person name="Jiang Y."/>
            <person name="Adhikari A."/>
            <person name="Zheng C.-J."/>
            <person name="Schuster L."/>
            <person name="Cowan T.M."/>
            <person name="Smanski M.J."/>
            <person name="Chevrette M.G."/>
            <person name="De Carvalho L.P.S."/>
            <person name="Shen B."/>
        </authorList>
    </citation>
    <scope>NUCLEOTIDE SEQUENCE [LARGE SCALE GENOMIC DNA]</scope>
    <source>
        <strain evidence="4 5">NPDC087045</strain>
    </source>
</reference>
<evidence type="ECO:0000259" key="3">
    <source>
        <dbReference type="Pfam" id="PF01648"/>
    </source>
</evidence>
<dbReference type="SUPFAM" id="SSF56214">
    <property type="entry name" value="4'-phosphopantetheinyl transferase"/>
    <property type="match status" value="2"/>
</dbReference>
<dbReference type="PANTHER" id="PTHR12215">
    <property type="entry name" value="PHOSPHOPANTETHEINE TRANSFERASE"/>
    <property type="match status" value="1"/>
</dbReference>
<dbReference type="EMBL" id="JBIUZV010000003">
    <property type="protein sequence ID" value="MFJ3045509.1"/>
    <property type="molecule type" value="Genomic_DNA"/>
</dbReference>
<comment type="caution">
    <text evidence="4">The sequence shown here is derived from an EMBL/GenBank/DDBJ whole genome shotgun (WGS) entry which is preliminary data.</text>
</comment>
<dbReference type="Gene3D" id="3.90.470.20">
    <property type="entry name" value="4'-phosphopantetheinyl transferase domain"/>
    <property type="match status" value="2"/>
</dbReference>
<gene>
    <name evidence="4" type="ORF">ACIPEN_06750</name>
</gene>
<evidence type="ECO:0000256" key="1">
    <source>
        <dbReference type="ARBA" id="ARBA00010990"/>
    </source>
</evidence>